<organism evidence="1 2">
    <name type="scientific">Sediminibacterium roseum</name>
    <dbReference type="NCBI Taxonomy" id="1978412"/>
    <lineage>
        <taxon>Bacteria</taxon>
        <taxon>Pseudomonadati</taxon>
        <taxon>Bacteroidota</taxon>
        <taxon>Chitinophagia</taxon>
        <taxon>Chitinophagales</taxon>
        <taxon>Chitinophagaceae</taxon>
        <taxon>Sediminibacterium</taxon>
    </lineage>
</organism>
<protein>
    <submittedName>
        <fullName evidence="1">TerB family tellurite resistance protein</fullName>
    </submittedName>
</protein>
<reference evidence="1 2" key="1">
    <citation type="submission" date="2020-01" db="EMBL/GenBank/DDBJ databases">
        <title>Genome analysis.</title>
        <authorList>
            <person name="Wu S."/>
            <person name="Wang G."/>
        </authorList>
    </citation>
    <scope>NUCLEOTIDE SEQUENCE [LARGE SCALE GENOMIC DNA]</scope>
    <source>
        <strain evidence="1 2">SYL130</strain>
    </source>
</reference>
<gene>
    <name evidence="1" type="ORF">GWC95_15345</name>
</gene>
<dbReference type="EMBL" id="JAACJS010000015">
    <property type="protein sequence ID" value="NCI51302.1"/>
    <property type="molecule type" value="Genomic_DNA"/>
</dbReference>
<comment type="caution">
    <text evidence="1">The sequence shown here is derived from an EMBL/GenBank/DDBJ whole genome shotgun (WGS) entry which is preliminary data.</text>
</comment>
<dbReference type="Proteomes" id="UP000753802">
    <property type="component" value="Unassembled WGS sequence"/>
</dbReference>
<dbReference type="RefSeq" id="WP_161819587.1">
    <property type="nucleotide sequence ID" value="NZ_JAACJS010000015.1"/>
</dbReference>
<name>A0ABW9ZVW0_9BACT</name>
<keyword evidence="2" id="KW-1185">Reference proteome</keyword>
<proteinExistence type="predicted"/>
<evidence type="ECO:0000313" key="2">
    <source>
        <dbReference type="Proteomes" id="UP000753802"/>
    </source>
</evidence>
<sequence>MKRKVVLYVLLVLVFFRSSAQVRELEQLALNIQKLAQLKAMYQSMVNGYHTLLKGYDLVINVSKGNFDLHKNHLDGLMAVNAPVKNYGKIEYISATQELLIKDNRAGYLRCVASKAFSLTELSARQSEGFKLLNESVKHLDELLLVVTPGKLRMSDAERIAAIDRIGDSMANLLAEARKLNAANDALMVLRGQRQKDVKEMKTLNGIKN</sequence>
<evidence type="ECO:0000313" key="1">
    <source>
        <dbReference type="EMBL" id="NCI51302.1"/>
    </source>
</evidence>
<accession>A0ABW9ZVW0</accession>